<dbReference type="PANTHER" id="PTHR47505">
    <property type="entry name" value="DNA UTILIZATION PROTEIN YHGH"/>
    <property type="match status" value="1"/>
</dbReference>
<evidence type="ECO:0000313" key="3">
    <source>
        <dbReference type="EMBL" id="SEQ77616.1"/>
    </source>
</evidence>
<keyword evidence="4" id="KW-1185">Reference proteome</keyword>
<dbReference type="RefSeq" id="WP_090169721.1">
    <property type="nucleotide sequence ID" value="NZ_FOFB01000015.1"/>
</dbReference>
<dbReference type="PANTHER" id="PTHR47505:SF1">
    <property type="entry name" value="DNA UTILIZATION PROTEIN YHGH"/>
    <property type="match status" value="1"/>
</dbReference>
<dbReference type="InParanoid" id="A0A1H9IST2"/>
<name>A0A1H9IST2_9BACT</name>
<dbReference type="SUPFAM" id="SSF53271">
    <property type="entry name" value="PRTase-like"/>
    <property type="match status" value="1"/>
</dbReference>
<dbReference type="OrthoDB" id="9779910at2"/>
<dbReference type="InterPro" id="IPR029057">
    <property type="entry name" value="PRTase-like"/>
</dbReference>
<dbReference type="CDD" id="cd06223">
    <property type="entry name" value="PRTases_typeI"/>
    <property type="match status" value="1"/>
</dbReference>
<dbReference type="EMBL" id="FOFB01000015">
    <property type="protein sequence ID" value="SEQ77616.1"/>
    <property type="molecule type" value="Genomic_DNA"/>
</dbReference>
<accession>A0A1H9IST2</accession>
<dbReference type="InterPro" id="IPR000836">
    <property type="entry name" value="PRTase_dom"/>
</dbReference>
<gene>
    <name evidence="3" type="ORF">SAMN05444359_115123</name>
</gene>
<dbReference type="Gene3D" id="3.40.50.2020">
    <property type="match status" value="1"/>
</dbReference>
<dbReference type="InterPro" id="IPR051910">
    <property type="entry name" value="ComF/GntX_DNA_util-trans"/>
</dbReference>
<dbReference type="Pfam" id="PF00156">
    <property type="entry name" value="Pribosyltran"/>
    <property type="match status" value="1"/>
</dbReference>
<evidence type="ECO:0000313" key="4">
    <source>
        <dbReference type="Proteomes" id="UP000199021"/>
    </source>
</evidence>
<comment type="similarity">
    <text evidence="1">Belongs to the ComF/GntX family.</text>
</comment>
<feature type="domain" description="Phosphoribosyltransferase" evidence="2">
    <location>
        <begin position="145"/>
        <end position="233"/>
    </location>
</feature>
<reference evidence="4" key="1">
    <citation type="submission" date="2016-10" db="EMBL/GenBank/DDBJ databases">
        <authorList>
            <person name="Varghese N."/>
            <person name="Submissions S."/>
        </authorList>
    </citation>
    <scope>NUCLEOTIDE SEQUENCE [LARGE SCALE GENOMIC DNA]</scope>
    <source>
        <strain evidence="4">DSM 24740</strain>
    </source>
</reference>
<dbReference type="STRING" id="478744.SAMN05444359_115123"/>
<proteinExistence type="inferred from homology"/>
<evidence type="ECO:0000259" key="2">
    <source>
        <dbReference type="Pfam" id="PF00156"/>
    </source>
</evidence>
<dbReference type="Proteomes" id="UP000199021">
    <property type="component" value="Unassembled WGS sequence"/>
</dbReference>
<sequence>MSIKQQLSSLGAGLQSLLYPTLCLNCQRPLFGKEEPQLCISCYGELALTNYWKQAENPVTDRLTGRLPLTFGVALYFFNTGTVCQSLIHALKYYRRPEVGIQLGRELGNHLKEHPTLADLHGIIPVPIHPTRRHERGYNQAEKIADGMAAAMGLPVFDRALRRTSFTGSQTKKSRIERVDNVRKSFAIDKGDFSGKHLLLVDDVITTGATLDFCGNLLLEAYPGSRVSIATLAITEG</sequence>
<dbReference type="AlphaFoldDB" id="A0A1H9IST2"/>
<evidence type="ECO:0000256" key="1">
    <source>
        <dbReference type="ARBA" id="ARBA00008007"/>
    </source>
</evidence>
<organism evidence="3 4">
    <name type="scientific">Neolewinella agarilytica</name>
    <dbReference type="NCBI Taxonomy" id="478744"/>
    <lineage>
        <taxon>Bacteria</taxon>
        <taxon>Pseudomonadati</taxon>
        <taxon>Bacteroidota</taxon>
        <taxon>Saprospiria</taxon>
        <taxon>Saprospirales</taxon>
        <taxon>Lewinellaceae</taxon>
        <taxon>Neolewinella</taxon>
    </lineage>
</organism>
<protein>
    <submittedName>
        <fullName evidence="3">ComF family protein</fullName>
    </submittedName>
</protein>